<dbReference type="Gramene" id="PHT75432">
    <property type="protein sequence ID" value="PHT75432"/>
    <property type="gene ID" value="T459_18954"/>
</dbReference>
<protein>
    <recommendedName>
        <fullName evidence="1">F-box associated beta-propeller type 1 domain-containing protein</fullName>
    </recommendedName>
</protein>
<reference evidence="2 3" key="1">
    <citation type="journal article" date="2014" name="Nat. Genet.">
        <title>Genome sequence of the hot pepper provides insights into the evolution of pungency in Capsicum species.</title>
        <authorList>
            <person name="Kim S."/>
            <person name="Park M."/>
            <person name="Yeom S.I."/>
            <person name="Kim Y.M."/>
            <person name="Lee J.M."/>
            <person name="Lee H.A."/>
            <person name="Seo E."/>
            <person name="Choi J."/>
            <person name="Cheong K."/>
            <person name="Kim K.T."/>
            <person name="Jung K."/>
            <person name="Lee G.W."/>
            <person name="Oh S.K."/>
            <person name="Bae C."/>
            <person name="Kim S.B."/>
            <person name="Lee H.Y."/>
            <person name="Kim S.Y."/>
            <person name="Kim M.S."/>
            <person name="Kang B.C."/>
            <person name="Jo Y.D."/>
            <person name="Yang H.B."/>
            <person name="Jeong H.J."/>
            <person name="Kang W.H."/>
            <person name="Kwon J.K."/>
            <person name="Shin C."/>
            <person name="Lim J.Y."/>
            <person name="Park J.H."/>
            <person name="Huh J.H."/>
            <person name="Kim J.S."/>
            <person name="Kim B.D."/>
            <person name="Cohen O."/>
            <person name="Paran I."/>
            <person name="Suh M.C."/>
            <person name="Lee S.B."/>
            <person name="Kim Y.K."/>
            <person name="Shin Y."/>
            <person name="Noh S.J."/>
            <person name="Park J."/>
            <person name="Seo Y.S."/>
            <person name="Kwon S.Y."/>
            <person name="Kim H.A."/>
            <person name="Park J.M."/>
            <person name="Kim H.J."/>
            <person name="Choi S.B."/>
            <person name="Bosland P.W."/>
            <person name="Reeves G."/>
            <person name="Jo S.H."/>
            <person name="Lee B.W."/>
            <person name="Cho H.T."/>
            <person name="Choi H.S."/>
            <person name="Lee M.S."/>
            <person name="Yu Y."/>
            <person name="Do Choi Y."/>
            <person name="Park B.S."/>
            <person name="van Deynze A."/>
            <person name="Ashrafi H."/>
            <person name="Hill T."/>
            <person name="Kim W.T."/>
            <person name="Pai H.S."/>
            <person name="Ahn H.K."/>
            <person name="Yeam I."/>
            <person name="Giovannoni J.J."/>
            <person name="Rose J.K."/>
            <person name="Sorensen I."/>
            <person name="Lee S.J."/>
            <person name="Kim R.W."/>
            <person name="Choi I.Y."/>
            <person name="Choi B.S."/>
            <person name="Lim J.S."/>
            <person name="Lee Y.H."/>
            <person name="Choi D."/>
        </authorList>
    </citation>
    <scope>NUCLEOTIDE SEQUENCE [LARGE SCALE GENOMIC DNA]</scope>
    <source>
        <strain evidence="3">cv. CM334</strain>
    </source>
</reference>
<evidence type="ECO:0000259" key="1">
    <source>
        <dbReference type="Pfam" id="PF07734"/>
    </source>
</evidence>
<dbReference type="EMBL" id="AYRZ02000007">
    <property type="protein sequence ID" value="PHT75432.1"/>
    <property type="molecule type" value="Genomic_DNA"/>
</dbReference>
<dbReference type="InterPro" id="IPR006527">
    <property type="entry name" value="F-box-assoc_dom_typ1"/>
</dbReference>
<comment type="caution">
    <text evidence="2">The sequence shown here is derived from an EMBL/GenBank/DDBJ whole genome shotgun (WGS) entry which is preliminary data.</text>
</comment>
<accession>A0A2G2Z092</accession>
<sequence length="208" mass="24348">MNNSDDEFVIVTSLKDKKWRKVEFPYHIVLVCNGITFHDRIHYRVCCVDDDNNGHECCSEIIYFDPITEEFHMFPLLEPKSDQVENVIVGLGALNECLCIARLDNDKRDVEILVMKEYEVKESWTSLFSIRNLEIDPCYRALTPLFMTDNGELIFTIKNILDKINILVYDPKNDNIKDIQLANGRKERMWCTICYVECLISPDELLLE</sequence>
<reference evidence="2 3" key="2">
    <citation type="journal article" date="2017" name="Genome Biol.">
        <title>New reference genome sequences of hot pepper reveal the massive evolution of plant disease-resistance genes by retroduplication.</title>
        <authorList>
            <person name="Kim S."/>
            <person name="Park J."/>
            <person name="Yeom S.I."/>
            <person name="Kim Y.M."/>
            <person name="Seo E."/>
            <person name="Kim K.T."/>
            <person name="Kim M.S."/>
            <person name="Lee J.M."/>
            <person name="Cheong K."/>
            <person name="Shin H.S."/>
            <person name="Kim S.B."/>
            <person name="Han K."/>
            <person name="Lee J."/>
            <person name="Park M."/>
            <person name="Lee H.A."/>
            <person name="Lee H.Y."/>
            <person name="Lee Y."/>
            <person name="Oh S."/>
            <person name="Lee J.H."/>
            <person name="Choi E."/>
            <person name="Choi E."/>
            <person name="Lee S.E."/>
            <person name="Jeon J."/>
            <person name="Kim H."/>
            <person name="Choi G."/>
            <person name="Song H."/>
            <person name="Lee J."/>
            <person name="Lee S.C."/>
            <person name="Kwon J.K."/>
            <person name="Lee H.Y."/>
            <person name="Koo N."/>
            <person name="Hong Y."/>
            <person name="Kim R.W."/>
            <person name="Kang W.H."/>
            <person name="Huh J.H."/>
            <person name="Kang B.C."/>
            <person name="Yang T.J."/>
            <person name="Lee Y.H."/>
            <person name="Bennetzen J.L."/>
            <person name="Choi D."/>
        </authorList>
    </citation>
    <scope>NUCLEOTIDE SEQUENCE [LARGE SCALE GENOMIC DNA]</scope>
    <source>
        <strain evidence="3">cv. CM334</strain>
    </source>
</reference>
<evidence type="ECO:0000313" key="2">
    <source>
        <dbReference type="EMBL" id="PHT75432.1"/>
    </source>
</evidence>
<dbReference type="Proteomes" id="UP000222542">
    <property type="component" value="Unassembled WGS sequence"/>
</dbReference>
<keyword evidence="3" id="KW-1185">Reference proteome</keyword>
<dbReference type="OMA" id="HERIHYM"/>
<feature type="domain" description="F-box associated beta-propeller type 1" evidence="1">
    <location>
        <begin position="9"/>
        <end position="201"/>
    </location>
</feature>
<dbReference type="NCBIfam" id="TIGR01640">
    <property type="entry name" value="F_box_assoc_1"/>
    <property type="match status" value="1"/>
</dbReference>
<dbReference type="InterPro" id="IPR017451">
    <property type="entry name" value="F-box-assoc_interact_dom"/>
</dbReference>
<organism evidence="2 3">
    <name type="scientific">Capsicum annuum</name>
    <name type="common">Capsicum pepper</name>
    <dbReference type="NCBI Taxonomy" id="4072"/>
    <lineage>
        <taxon>Eukaryota</taxon>
        <taxon>Viridiplantae</taxon>
        <taxon>Streptophyta</taxon>
        <taxon>Embryophyta</taxon>
        <taxon>Tracheophyta</taxon>
        <taxon>Spermatophyta</taxon>
        <taxon>Magnoliopsida</taxon>
        <taxon>eudicotyledons</taxon>
        <taxon>Gunneridae</taxon>
        <taxon>Pentapetalae</taxon>
        <taxon>asterids</taxon>
        <taxon>lamiids</taxon>
        <taxon>Solanales</taxon>
        <taxon>Solanaceae</taxon>
        <taxon>Solanoideae</taxon>
        <taxon>Capsiceae</taxon>
        <taxon>Capsicum</taxon>
    </lineage>
</organism>
<evidence type="ECO:0000313" key="3">
    <source>
        <dbReference type="Proteomes" id="UP000222542"/>
    </source>
</evidence>
<gene>
    <name evidence="2" type="ORF">T459_18954</name>
</gene>
<name>A0A2G2Z092_CAPAN</name>
<dbReference type="AlphaFoldDB" id="A0A2G2Z092"/>
<proteinExistence type="predicted"/>
<dbReference type="Pfam" id="PF07734">
    <property type="entry name" value="FBA_1"/>
    <property type="match status" value="1"/>
</dbReference>